<dbReference type="EMBL" id="CAJZBQ010000036">
    <property type="protein sequence ID" value="CAG9324481.1"/>
    <property type="molecule type" value="Genomic_DNA"/>
</dbReference>
<evidence type="ECO:0000256" key="7">
    <source>
        <dbReference type="PIRNR" id="PIRNR000862"/>
    </source>
</evidence>
<dbReference type="GO" id="GO:0016042">
    <property type="term" value="P:lipid catabolic process"/>
    <property type="evidence" value="ECO:0007669"/>
    <property type="project" value="UniProtKB-KW"/>
</dbReference>
<feature type="signal peptide" evidence="9">
    <location>
        <begin position="1"/>
        <end position="17"/>
    </location>
</feature>
<evidence type="ECO:0000256" key="5">
    <source>
        <dbReference type="ARBA" id="ARBA00023098"/>
    </source>
</evidence>
<dbReference type="InterPro" id="IPR025483">
    <property type="entry name" value="Lipase_euk"/>
</dbReference>
<keyword evidence="3 7" id="KW-0378">Hydrolase</keyword>
<evidence type="ECO:0000256" key="8">
    <source>
        <dbReference type="PIRSR" id="PIRSR000862-1"/>
    </source>
</evidence>
<dbReference type="SUPFAM" id="SSF53474">
    <property type="entry name" value="alpha/beta-Hydrolases"/>
    <property type="match status" value="1"/>
</dbReference>
<protein>
    <recommendedName>
        <fullName evidence="7">Lipase</fullName>
    </recommendedName>
</protein>
<evidence type="ECO:0000313" key="11">
    <source>
        <dbReference type="EMBL" id="CAG9324481.1"/>
    </source>
</evidence>
<organism evidence="11 12">
    <name type="scientific">Blepharisma stoltei</name>
    <dbReference type="NCBI Taxonomy" id="1481888"/>
    <lineage>
        <taxon>Eukaryota</taxon>
        <taxon>Sar</taxon>
        <taxon>Alveolata</taxon>
        <taxon>Ciliophora</taxon>
        <taxon>Postciliodesmatophora</taxon>
        <taxon>Heterotrichea</taxon>
        <taxon>Heterotrichida</taxon>
        <taxon>Blepharismidae</taxon>
        <taxon>Blepharisma</taxon>
    </lineage>
</organism>
<keyword evidence="4 7" id="KW-0442">Lipid degradation</keyword>
<sequence length="398" mass="45197">MNQKLLLILFLFQLILAEDKPDAKRNFTEVCTAHGYLVEVHTVTTADNYILTLFRVPRKANQPANPNQRVAFLQHGLLDCADTWIMDLPNSPGFQMVDAGYDVWFGNSRGNYHSLGHTTLDPWKNLTYWNFTWQHMADYDIPAVIPYVLQTTGQQKLTYIGHSQGTIQMFAHLAANPSFIQNINLFIALAPIGTVRYLKIDYFRLLKRIPLFEIMQKHGAGAFLPYDKAPGLNYDFCELFAGACDDVIMLLTDLTTGNDNTEMFPTILAHEAGGTSVYNMMHWQQMTNYLVYKVQKYDYGQAENLVVYGQKEAPVYNFAKIPGPIALFFGTDDRLADPTDGAWLRGILPAKSIVYQEETLDFGHLTFVWGKNMSYWDTVIGLANQYSSSSENLFLQAD</sequence>
<dbReference type="InterPro" id="IPR029058">
    <property type="entry name" value="AB_hydrolase_fold"/>
</dbReference>
<evidence type="ECO:0000256" key="3">
    <source>
        <dbReference type="ARBA" id="ARBA00022801"/>
    </source>
</evidence>
<accession>A0AAU9JRX4</accession>
<name>A0AAU9JRX4_9CILI</name>
<evidence type="ECO:0000256" key="2">
    <source>
        <dbReference type="ARBA" id="ARBA00022729"/>
    </source>
</evidence>
<comment type="caution">
    <text evidence="11">The sequence shown here is derived from an EMBL/GenBank/DDBJ whole genome shotgun (WGS) entry which is preliminary data.</text>
</comment>
<keyword evidence="6" id="KW-0325">Glycoprotein</keyword>
<dbReference type="PIRSF" id="PIRSF000862">
    <property type="entry name" value="Steryl_ester_lip"/>
    <property type="match status" value="1"/>
</dbReference>
<evidence type="ECO:0000313" key="12">
    <source>
        <dbReference type="Proteomes" id="UP001162131"/>
    </source>
</evidence>
<feature type="domain" description="Partial AB-hydrolase lipase" evidence="10">
    <location>
        <begin position="28"/>
        <end position="87"/>
    </location>
</feature>
<keyword evidence="5" id="KW-0443">Lipid metabolism</keyword>
<feature type="active site" description="Charge relay system" evidence="8">
    <location>
        <position position="333"/>
    </location>
</feature>
<evidence type="ECO:0000256" key="9">
    <source>
        <dbReference type="SAM" id="SignalP"/>
    </source>
</evidence>
<keyword evidence="12" id="KW-1185">Reference proteome</keyword>
<evidence type="ECO:0000256" key="4">
    <source>
        <dbReference type="ARBA" id="ARBA00022963"/>
    </source>
</evidence>
<keyword evidence="2 9" id="KW-0732">Signal</keyword>
<dbReference type="Pfam" id="PF04083">
    <property type="entry name" value="Abhydro_lipase"/>
    <property type="match status" value="1"/>
</dbReference>
<dbReference type="InterPro" id="IPR006693">
    <property type="entry name" value="AB_hydrolase_lipase"/>
</dbReference>
<comment type="similarity">
    <text evidence="1 7">Belongs to the AB hydrolase superfamily. Lipase family.</text>
</comment>
<feature type="active site" description="Nucleophile" evidence="8">
    <location>
        <position position="163"/>
    </location>
</feature>
<proteinExistence type="inferred from homology"/>
<evidence type="ECO:0000256" key="6">
    <source>
        <dbReference type="ARBA" id="ARBA00023180"/>
    </source>
</evidence>
<feature type="active site" description="Charge relay system" evidence="8">
    <location>
        <position position="364"/>
    </location>
</feature>
<dbReference type="Proteomes" id="UP001162131">
    <property type="component" value="Unassembled WGS sequence"/>
</dbReference>
<gene>
    <name evidence="11" type="ORF">BSTOLATCC_MIC36271</name>
</gene>
<dbReference type="FunFam" id="3.40.50.1820:FF:000057">
    <property type="entry name" value="Lipase"/>
    <property type="match status" value="1"/>
</dbReference>
<dbReference type="PANTHER" id="PTHR11005">
    <property type="entry name" value="LYSOSOMAL ACID LIPASE-RELATED"/>
    <property type="match status" value="1"/>
</dbReference>
<dbReference type="AlphaFoldDB" id="A0AAU9JRX4"/>
<dbReference type="Gene3D" id="3.40.50.1820">
    <property type="entry name" value="alpha/beta hydrolase"/>
    <property type="match status" value="1"/>
</dbReference>
<evidence type="ECO:0000259" key="10">
    <source>
        <dbReference type="Pfam" id="PF04083"/>
    </source>
</evidence>
<dbReference type="GO" id="GO:0016788">
    <property type="term" value="F:hydrolase activity, acting on ester bonds"/>
    <property type="evidence" value="ECO:0007669"/>
    <property type="project" value="InterPro"/>
</dbReference>
<evidence type="ECO:0000256" key="1">
    <source>
        <dbReference type="ARBA" id="ARBA00010701"/>
    </source>
</evidence>
<reference evidence="11" key="1">
    <citation type="submission" date="2021-09" db="EMBL/GenBank/DDBJ databases">
        <authorList>
            <consortium name="AG Swart"/>
            <person name="Singh M."/>
            <person name="Singh A."/>
            <person name="Seah K."/>
            <person name="Emmerich C."/>
        </authorList>
    </citation>
    <scope>NUCLEOTIDE SEQUENCE</scope>
    <source>
        <strain evidence="11">ATCC30299</strain>
    </source>
</reference>
<feature type="chain" id="PRO_5043526965" description="Lipase" evidence="9">
    <location>
        <begin position="18"/>
        <end position="398"/>
    </location>
</feature>